<sequence>MDSSLPARWPPPPAGERVGAPGLSSSAVSLYGQLRCPILSPWTGAPSWECCRRLLWGKIWAVSSQVGVTGRCHLPSISGTHEGLARRWPRKQASWGIISAGPPPAHPHGRAALPAQDAPARPHGREALPLQRLRPGLQPGLQSVHALADPHRRAPLPLRLLWQELQLEARPHQAPAGAHGRASLPLHGLQQELQPEAGPHQAPAGAHGRAPLPLRPVWQELQPPKAPAMPLALGLRRAVLHWGYSALQPHCTGLSKGPQGTPTSSLCTARPKASPCPYCPCWPETRAQPLGNENRDTEKWGRD</sequence>
<reference evidence="3" key="1">
    <citation type="journal article" date="2017" name="PLoS ONE">
        <title>The Agassiz's desert tortoise genome provides a resource for the conservation of a threatened species.</title>
        <authorList>
            <person name="Tollis M."/>
            <person name="DeNardo D.F."/>
            <person name="Cornelius J.A."/>
            <person name="Dolby G.A."/>
            <person name="Edwards T."/>
            <person name="Henen B.T."/>
            <person name="Karl A.E."/>
            <person name="Murphy R.W."/>
            <person name="Kusumi K."/>
        </authorList>
    </citation>
    <scope>NUCLEOTIDE SEQUENCE [LARGE SCALE GENOMIC DNA]</scope>
</reference>
<evidence type="ECO:0000313" key="2">
    <source>
        <dbReference type="Ensembl" id="ENSGAGP00000016387.1"/>
    </source>
</evidence>
<proteinExistence type="predicted"/>
<reference evidence="2" key="3">
    <citation type="submission" date="2025-09" db="UniProtKB">
        <authorList>
            <consortium name="Ensembl"/>
        </authorList>
    </citation>
    <scope>IDENTIFICATION</scope>
</reference>
<accession>A0A452HN57</accession>
<evidence type="ECO:0000313" key="3">
    <source>
        <dbReference type="Proteomes" id="UP000291020"/>
    </source>
</evidence>
<evidence type="ECO:0000256" key="1">
    <source>
        <dbReference type="SAM" id="MobiDB-lite"/>
    </source>
</evidence>
<feature type="region of interest" description="Disordered" evidence="1">
    <location>
        <begin position="103"/>
        <end position="122"/>
    </location>
</feature>
<dbReference type="AlphaFoldDB" id="A0A452HN57"/>
<keyword evidence="3" id="KW-1185">Reference proteome</keyword>
<feature type="region of interest" description="Disordered" evidence="1">
    <location>
        <begin position="1"/>
        <end position="20"/>
    </location>
</feature>
<organism evidence="2 3">
    <name type="scientific">Gopherus agassizii</name>
    <name type="common">Agassiz's desert tortoise</name>
    <dbReference type="NCBI Taxonomy" id="38772"/>
    <lineage>
        <taxon>Eukaryota</taxon>
        <taxon>Metazoa</taxon>
        <taxon>Chordata</taxon>
        <taxon>Craniata</taxon>
        <taxon>Vertebrata</taxon>
        <taxon>Euteleostomi</taxon>
        <taxon>Archelosauria</taxon>
        <taxon>Testudinata</taxon>
        <taxon>Testudines</taxon>
        <taxon>Cryptodira</taxon>
        <taxon>Durocryptodira</taxon>
        <taxon>Testudinoidea</taxon>
        <taxon>Testudinidae</taxon>
        <taxon>Gopherus</taxon>
    </lineage>
</organism>
<reference evidence="2" key="2">
    <citation type="submission" date="2025-08" db="UniProtKB">
        <authorList>
            <consortium name="Ensembl"/>
        </authorList>
    </citation>
    <scope>IDENTIFICATION</scope>
</reference>
<name>A0A452HN57_9SAUR</name>
<dbReference type="Ensembl" id="ENSGAGT00000018701.1">
    <property type="protein sequence ID" value="ENSGAGP00000016387.1"/>
    <property type="gene ID" value="ENSGAGG00000012269.1"/>
</dbReference>
<protein>
    <submittedName>
        <fullName evidence="2">Uncharacterized protein</fullName>
    </submittedName>
</protein>
<dbReference type="Proteomes" id="UP000291020">
    <property type="component" value="Unassembled WGS sequence"/>
</dbReference>